<protein>
    <submittedName>
        <fullName evidence="1">Uncharacterized protein</fullName>
    </submittedName>
</protein>
<sequence>SFIVIFILGPESQLVESTSDNPANDGSNPVNPLVSPGAEDHRWAERPRGVHAASSEWNSCQMGHRYCQSDRQRSPAGRVPTLRVSRCMDHQHQEKRYYRFHQNTLTTVHSITQGRRSYSTRCRGSRKRRQSNNFSNLKKNRNRYSTWGPMAPHMLGPGNPVLIHDSKVFSSPGLFFEHICANMLPIA</sequence>
<evidence type="ECO:0000313" key="1">
    <source>
        <dbReference type="EMBL" id="CAG5097267.1"/>
    </source>
</evidence>
<feature type="non-terminal residue" evidence="1">
    <location>
        <position position="1"/>
    </location>
</feature>
<comment type="caution">
    <text evidence="1">The sequence shown here is derived from an EMBL/GenBank/DDBJ whole genome shotgun (WGS) entry which is preliminary data.</text>
</comment>
<dbReference type="AlphaFoldDB" id="A0A8J2HF67"/>
<reference evidence="1" key="1">
    <citation type="submission" date="2021-04" db="EMBL/GenBank/DDBJ databases">
        <authorList>
            <person name="Chebbi M.A.C M."/>
        </authorList>
    </citation>
    <scope>NUCLEOTIDE SEQUENCE</scope>
</reference>
<organism evidence="1 2">
    <name type="scientific">Cotesia congregata</name>
    <name type="common">Parasitoid wasp</name>
    <name type="synonym">Apanteles congregatus</name>
    <dbReference type="NCBI Taxonomy" id="51543"/>
    <lineage>
        <taxon>Eukaryota</taxon>
        <taxon>Metazoa</taxon>
        <taxon>Ecdysozoa</taxon>
        <taxon>Arthropoda</taxon>
        <taxon>Hexapoda</taxon>
        <taxon>Insecta</taxon>
        <taxon>Pterygota</taxon>
        <taxon>Neoptera</taxon>
        <taxon>Endopterygota</taxon>
        <taxon>Hymenoptera</taxon>
        <taxon>Apocrita</taxon>
        <taxon>Ichneumonoidea</taxon>
        <taxon>Braconidae</taxon>
        <taxon>Microgastrinae</taxon>
        <taxon>Cotesia</taxon>
    </lineage>
</organism>
<feature type="non-terminal residue" evidence="1">
    <location>
        <position position="187"/>
    </location>
</feature>
<dbReference type="Proteomes" id="UP000786811">
    <property type="component" value="Unassembled WGS sequence"/>
</dbReference>
<dbReference type="EMBL" id="CAJNRD030001121">
    <property type="protein sequence ID" value="CAG5097267.1"/>
    <property type="molecule type" value="Genomic_DNA"/>
</dbReference>
<keyword evidence="2" id="KW-1185">Reference proteome</keyword>
<evidence type="ECO:0000313" key="2">
    <source>
        <dbReference type="Proteomes" id="UP000786811"/>
    </source>
</evidence>
<proteinExistence type="predicted"/>
<gene>
    <name evidence="1" type="ORF">HICCMSTLAB_LOCUS8622</name>
</gene>
<accession>A0A8J2HF67</accession>
<name>A0A8J2HF67_COTCN</name>